<dbReference type="Gene3D" id="1.10.10.10">
    <property type="entry name" value="Winged helix-like DNA-binding domain superfamily/Winged helix DNA-binding domain"/>
    <property type="match status" value="1"/>
</dbReference>
<dbReference type="Pfam" id="PF07729">
    <property type="entry name" value="FCD"/>
    <property type="match status" value="1"/>
</dbReference>
<dbReference type="SMART" id="SM00345">
    <property type="entry name" value="HTH_GNTR"/>
    <property type="match status" value="1"/>
</dbReference>
<dbReference type="PANTHER" id="PTHR43537">
    <property type="entry name" value="TRANSCRIPTIONAL REGULATOR, GNTR FAMILY"/>
    <property type="match status" value="1"/>
</dbReference>
<evidence type="ECO:0000256" key="2">
    <source>
        <dbReference type="ARBA" id="ARBA00023125"/>
    </source>
</evidence>
<dbReference type="InterPro" id="IPR008920">
    <property type="entry name" value="TF_FadR/GntR_C"/>
</dbReference>
<organism evidence="5 6">
    <name type="scientific">Microbacterium soli</name>
    <dbReference type="NCBI Taxonomy" id="446075"/>
    <lineage>
        <taxon>Bacteria</taxon>
        <taxon>Bacillati</taxon>
        <taxon>Actinomycetota</taxon>
        <taxon>Actinomycetes</taxon>
        <taxon>Micrococcales</taxon>
        <taxon>Microbacteriaceae</taxon>
        <taxon>Microbacterium</taxon>
    </lineage>
</organism>
<sequence>MDASAAATAFLHRGRRPTNTYEETVERLLQAIRLGIIAPAERLPSERDLAELLKVGRNTVREALSTLVEHGYVVSKRGRYGGTFVADALPERDVAVGRRRELDEEELENISVLRRVLDVGAARVTAGRDLTAAERATLQAVLDESMTANAADYRRLDSKLHLTIAELTGSSDLVRLMADLRTRVNQALGALPLLAPNLTNSNDQHSAIVHAILAGYPDVAAQAMLEHVEGSDALLRGFLTSG</sequence>
<dbReference type="InterPro" id="IPR036388">
    <property type="entry name" value="WH-like_DNA-bd_sf"/>
</dbReference>
<dbReference type="PANTHER" id="PTHR43537:SF24">
    <property type="entry name" value="GLUCONATE OPERON TRANSCRIPTIONAL REPRESSOR"/>
    <property type="match status" value="1"/>
</dbReference>
<dbReference type="SMART" id="SM00895">
    <property type="entry name" value="FCD"/>
    <property type="match status" value="1"/>
</dbReference>
<dbReference type="RefSeq" id="WP_344818735.1">
    <property type="nucleotide sequence ID" value="NZ_BAABCP010000001.1"/>
</dbReference>
<dbReference type="InterPro" id="IPR036390">
    <property type="entry name" value="WH_DNA-bd_sf"/>
</dbReference>
<feature type="domain" description="HTH gntR-type" evidence="4">
    <location>
        <begin position="18"/>
        <end position="88"/>
    </location>
</feature>
<dbReference type="Gene3D" id="1.20.120.530">
    <property type="entry name" value="GntR ligand-binding domain-like"/>
    <property type="match status" value="1"/>
</dbReference>
<dbReference type="SUPFAM" id="SSF46785">
    <property type="entry name" value="Winged helix' DNA-binding domain"/>
    <property type="match status" value="1"/>
</dbReference>
<dbReference type="Proteomes" id="UP001501591">
    <property type="component" value="Unassembled WGS sequence"/>
</dbReference>
<comment type="caution">
    <text evidence="5">The sequence shown here is derived from an EMBL/GenBank/DDBJ whole genome shotgun (WGS) entry which is preliminary data.</text>
</comment>
<dbReference type="PROSITE" id="PS50949">
    <property type="entry name" value="HTH_GNTR"/>
    <property type="match status" value="1"/>
</dbReference>
<gene>
    <name evidence="5" type="ORF">GCM10022383_13220</name>
</gene>
<dbReference type="InterPro" id="IPR000524">
    <property type="entry name" value="Tscrpt_reg_HTH_GntR"/>
</dbReference>
<evidence type="ECO:0000259" key="4">
    <source>
        <dbReference type="PROSITE" id="PS50949"/>
    </source>
</evidence>
<keyword evidence="6" id="KW-1185">Reference proteome</keyword>
<name>A0ABP7N3Z7_9MICO</name>
<evidence type="ECO:0000313" key="5">
    <source>
        <dbReference type="EMBL" id="GAA3936256.1"/>
    </source>
</evidence>
<dbReference type="InterPro" id="IPR011711">
    <property type="entry name" value="GntR_C"/>
</dbReference>
<dbReference type="CDD" id="cd07377">
    <property type="entry name" value="WHTH_GntR"/>
    <property type="match status" value="1"/>
</dbReference>
<dbReference type="PRINTS" id="PR00035">
    <property type="entry name" value="HTHGNTR"/>
</dbReference>
<proteinExistence type="predicted"/>
<dbReference type="SUPFAM" id="SSF48008">
    <property type="entry name" value="GntR ligand-binding domain-like"/>
    <property type="match status" value="1"/>
</dbReference>
<keyword evidence="3" id="KW-0804">Transcription</keyword>
<evidence type="ECO:0000256" key="1">
    <source>
        <dbReference type="ARBA" id="ARBA00023015"/>
    </source>
</evidence>
<accession>A0ABP7N3Z7</accession>
<protein>
    <submittedName>
        <fullName evidence="5">GntR family transcriptional regulator</fullName>
    </submittedName>
</protein>
<keyword evidence="1" id="KW-0805">Transcription regulation</keyword>
<evidence type="ECO:0000313" key="6">
    <source>
        <dbReference type="Proteomes" id="UP001501591"/>
    </source>
</evidence>
<keyword evidence="2" id="KW-0238">DNA-binding</keyword>
<dbReference type="EMBL" id="BAABCP010000001">
    <property type="protein sequence ID" value="GAA3936256.1"/>
    <property type="molecule type" value="Genomic_DNA"/>
</dbReference>
<evidence type="ECO:0000256" key="3">
    <source>
        <dbReference type="ARBA" id="ARBA00023163"/>
    </source>
</evidence>
<reference evidence="6" key="1">
    <citation type="journal article" date="2019" name="Int. J. Syst. Evol. Microbiol.">
        <title>The Global Catalogue of Microorganisms (GCM) 10K type strain sequencing project: providing services to taxonomists for standard genome sequencing and annotation.</title>
        <authorList>
            <consortium name="The Broad Institute Genomics Platform"/>
            <consortium name="The Broad Institute Genome Sequencing Center for Infectious Disease"/>
            <person name="Wu L."/>
            <person name="Ma J."/>
        </authorList>
    </citation>
    <scope>NUCLEOTIDE SEQUENCE [LARGE SCALE GENOMIC DNA]</scope>
    <source>
        <strain evidence="6">JCM 17024</strain>
    </source>
</reference>
<dbReference type="Pfam" id="PF00392">
    <property type="entry name" value="GntR"/>
    <property type="match status" value="1"/>
</dbReference>